<name>A0A7W8CWG7_9FIRM</name>
<keyword evidence="5" id="KW-0804">Transcription</keyword>
<feature type="DNA-binding region" description="OmpR/PhoB-type" evidence="7">
    <location>
        <begin position="126"/>
        <end position="220"/>
    </location>
</feature>
<evidence type="ECO:0000313" key="11">
    <source>
        <dbReference type="Proteomes" id="UP000539953"/>
    </source>
</evidence>
<dbReference type="GO" id="GO:0000976">
    <property type="term" value="F:transcription cis-regulatory region binding"/>
    <property type="evidence" value="ECO:0007669"/>
    <property type="project" value="TreeGrafter"/>
</dbReference>
<keyword evidence="11" id="KW-1185">Reference proteome</keyword>
<evidence type="ECO:0000256" key="4">
    <source>
        <dbReference type="ARBA" id="ARBA00023125"/>
    </source>
</evidence>
<dbReference type="SMART" id="SM00862">
    <property type="entry name" value="Trans_reg_C"/>
    <property type="match status" value="1"/>
</dbReference>
<evidence type="ECO:0000256" key="5">
    <source>
        <dbReference type="ARBA" id="ARBA00023163"/>
    </source>
</evidence>
<evidence type="ECO:0000256" key="2">
    <source>
        <dbReference type="ARBA" id="ARBA00023012"/>
    </source>
</evidence>
<keyword evidence="1 6" id="KW-0597">Phosphoprotein</keyword>
<dbReference type="GO" id="GO:0005829">
    <property type="term" value="C:cytosol"/>
    <property type="evidence" value="ECO:0007669"/>
    <property type="project" value="TreeGrafter"/>
</dbReference>
<dbReference type="InterPro" id="IPR036388">
    <property type="entry name" value="WH-like_DNA-bd_sf"/>
</dbReference>
<dbReference type="Gene3D" id="1.10.10.10">
    <property type="entry name" value="Winged helix-like DNA-binding domain superfamily/Winged helix DNA-binding domain"/>
    <property type="match status" value="1"/>
</dbReference>
<dbReference type="GO" id="GO:0006355">
    <property type="term" value="P:regulation of DNA-templated transcription"/>
    <property type="evidence" value="ECO:0007669"/>
    <property type="project" value="InterPro"/>
</dbReference>
<dbReference type="PROSITE" id="PS50110">
    <property type="entry name" value="RESPONSE_REGULATORY"/>
    <property type="match status" value="1"/>
</dbReference>
<dbReference type="FunFam" id="3.40.50.2300:FF:000001">
    <property type="entry name" value="DNA-binding response regulator PhoB"/>
    <property type="match status" value="1"/>
</dbReference>
<evidence type="ECO:0000256" key="1">
    <source>
        <dbReference type="ARBA" id="ARBA00022553"/>
    </source>
</evidence>
<dbReference type="InterPro" id="IPR001867">
    <property type="entry name" value="OmpR/PhoB-type_DNA-bd"/>
</dbReference>
<dbReference type="PANTHER" id="PTHR48111:SF40">
    <property type="entry name" value="PHOSPHATE REGULON TRANSCRIPTIONAL REGULATORY PROTEIN PHOB"/>
    <property type="match status" value="1"/>
</dbReference>
<dbReference type="GO" id="GO:0000156">
    <property type="term" value="F:phosphorelay response regulator activity"/>
    <property type="evidence" value="ECO:0007669"/>
    <property type="project" value="TreeGrafter"/>
</dbReference>
<dbReference type="RefSeq" id="WP_183327972.1">
    <property type="nucleotide sequence ID" value="NZ_JACHHK010000003.1"/>
</dbReference>
<dbReference type="SUPFAM" id="SSF52172">
    <property type="entry name" value="CheY-like"/>
    <property type="match status" value="1"/>
</dbReference>
<dbReference type="AlphaFoldDB" id="A0A7W8CWG7"/>
<sequence length="229" mass="26844">MNKIIIVEDDDNIRQLLKLTLQSYNYELVDFDNGEDAHHYLEQNEVDLAVLDIMLPGMDGLEILKYIRSQSRLAKMPVIILSAKDKELDKIFALDTGADDYMTKPFSVLELAARIRRLLQRTQSDETVYTVDNLKMDVERRTVTIDGENIDLTFKEFELLKYFIQNPYRALSREELLNHIWGYDYIGETRTLDVHVNALRKKIGKERIQTVRQIGYQFIAGDIHEKEDR</sequence>
<dbReference type="PROSITE" id="PS51755">
    <property type="entry name" value="OMPR_PHOB"/>
    <property type="match status" value="1"/>
</dbReference>
<evidence type="ECO:0000259" key="9">
    <source>
        <dbReference type="PROSITE" id="PS51755"/>
    </source>
</evidence>
<organism evidence="10 11">
    <name type="scientific">Catenisphaera adipataccumulans</name>
    <dbReference type="NCBI Taxonomy" id="700500"/>
    <lineage>
        <taxon>Bacteria</taxon>
        <taxon>Bacillati</taxon>
        <taxon>Bacillota</taxon>
        <taxon>Erysipelotrichia</taxon>
        <taxon>Erysipelotrichales</taxon>
        <taxon>Erysipelotrichaceae</taxon>
        <taxon>Catenisphaera</taxon>
    </lineage>
</organism>
<evidence type="ECO:0000256" key="6">
    <source>
        <dbReference type="PROSITE-ProRule" id="PRU00169"/>
    </source>
</evidence>
<feature type="modified residue" description="4-aspartylphosphate" evidence="6">
    <location>
        <position position="52"/>
    </location>
</feature>
<feature type="domain" description="Response regulatory" evidence="8">
    <location>
        <begin position="3"/>
        <end position="119"/>
    </location>
</feature>
<protein>
    <submittedName>
        <fullName evidence="10">Two-component system alkaline phosphatase synthesis response regulator PhoP</fullName>
    </submittedName>
</protein>
<dbReference type="InterPro" id="IPR001789">
    <property type="entry name" value="Sig_transdc_resp-reg_receiver"/>
</dbReference>
<dbReference type="EMBL" id="JACHHK010000003">
    <property type="protein sequence ID" value="MBB5182877.1"/>
    <property type="molecule type" value="Genomic_DNA"/>
</dbReference>
<dbReference type="GO" id="GO:0032993">
    <property type="term" value="C:protein-DNA complex"/>
    <property type="evidence" value="ECO:0007669"/>
    <property type="project" value="TreeGrafter"/>
</dbReference>
<dbReference type="Pfam" id="PF00072">
    <property type="entry name" value="Response_reg"/>
    <property type="match status" value="1"/>
</dbReference>
<dbReference type="InterPro" id="IPR039420">
    <property type="entry name" value="WalR-like"/>
</dbReference>
<reference evidence="10 11" key="1">
    <citation type="submission" date="2020-08" db="EMBL/GenBank/DDBJ databases">
        <title>Genomic Encyclopedia of Type Strains, Phase IV (KMG-IV): sequencing the most valuable type-strain genomes for metagenomic binning, comparative biology and taxonomic classification.</title>
        <authorList>
            <person name="Goeker M."/>
        </authorList>
    </citation>
    <scope>NUCLEOTIDE SEQUENCE [LARGE SCALE GENOMIC DNA]</scope>
    <source>
        <strain evidence="10 11">DSM 25799</strain>
    </source>
</reference>
<evidence type="ECO:0000256" key="7">
    <source>
        <dbReference type="PROSITE-ProRule" id="PRU01091"/>
    </source>
</evidence>
<accession>A0A7W8CWG7</accession>
<dbReference type="Proteomes" id="UP000539953">
    <property type="component" value="Unassembled WGS sequence"/>
</dbReference>
<proteinExistence type="predicted"/>
<dbReference type="InterPro" id="IPR011006">
    <property type="entry name" value="CheY-like_superfamily"/>
</dbReference>
<comment type="caution">
    <text evidence="10">The sequence shown here is derived from an EMBL/GenBank/DDBJ whole genome shotgun (WGS) entry which is preliminary data.</text>
</comment>
<dbReference type="FunFam" id="1.10.10.10:FF:000018">
    <property type="entry name" value="DNA-binding response regulator ResD"/>
    <property type="match status" value="1"/>
</dbReference>
<gene>
    <name evidence="10" type="ORF">HNQ47_000897</name>
</gene>
<keyword evidence="4 7" id="KW-0238">DNA-binding</keyword>
<dbReference type="Gene3D" id="3.40.50.2300">
    <property type="match status" value="1"/>
</dbReference>
<dbReference type="CDD" id="cd00383">
    <property type="entry name" value="trans_reg_C"/>
    <property type="match status" value="1"/>
</dbReference>
<keyword evidence="3" id="KW-0805">Transcription regulation</keyword>
<dbReference type="PANTHER" id="PTHR48111">
    <property type="entry name" value="REGULATOR OF RPOS"/>
    <property type="match status" value="1"/>
</dbReference>
<dbReference type="SMART" id="SM00448">
    <property type="entry name" value="REC"/>
    <property type="match status" value="1"/>
</dbReference>
<dbReference type="InterPro" id="IPR016032">
    <property type="entry name" value="Sig_transdc_resp-reg_C-effctor"/>
</dbReference>
<evidence type="ECO:0000313" key="10">
    <source>
        <dbReference type="EMBL" id="MBB5182877.1"/>
    </source>
</evidence>
<dbReference type="Gene3D" id="6.10.250.690">
    <property type="match status" value="1"/>
</dbReference>
<dbReference type="SUPFAM" id="SSF46894">
    <property type="entry name" value="C-terminal effector domain of the bipartite response regulators"/>
    <property type="match status" value="1"/>
</dbReference>
<evidence type="ECO:0000256" key="3">
    <source>
        <dbReference type="ARBA" id="ARBA00023015"/>
    </source>
</evidence>
<evidence type="ECO:0000259" key="8">
    <source>
        <dbReference type="PROSITE" id="PS50110"/>
    </source>
</evidence>
<feature type="domain" description="OmpR/PhoB-type" evidence="9">
    <location>
        <begin position="126"/>
        <end position="220"/>
    </location>
</feature>
<keyword evidence="2" id="KW-0902">Two-component regulatory system</keyword>
<dbReference type="Pfam" id="PF00486">
    <property type="entry name" value="Trans_reg_C"/>
    <property type="match status" value="1"/>
</dbReference>